<gene>
    <name evidence="1" type="ORF">NCTC13760_00626</name>
</gene>
<protein>
    <submittedName>
        <fullName evidence="1">Uncharacterized protein</fullName>
    </submittedName>
</protein>
<reference evidence="1 2" key="1">
    <citation type="submission" date="2018-06" db="EMBL/GenBank/DDBJ databases">
        <authorList>
            <consortium name="Pathogen Informatics"/>
            <person name="Doyle S."/>
        </authorList>
    </citation>
    <scope>NUCLEOTIDE SEQUENCE [LARGE SCALE GENOMIC DNA]</scope>
    <source>
        <strain evidence="1 2">NCTC13760</strain>
    </source>
</reference>
<dbReference type="AlphaFoldDB" id="A0A380KL29"/>
<dbReference type="RefSeq" id="WP_014334455.1">
    <property type="nucleotide sequence ID" value="NZ_JAQDST010000013.1"/>
</dbReference>
<proteinExistence type="predicted"/>
<dbReference type="EMBL" id="UHFP01000001">
    <property type="protein sequence ID" value="SUN67948.1"/>
    <property type="molecule type" value="Genomic_DNA"/>
</dbReference>
<name>A0A380KL29_9STRE</name>
<accession>A0A380KL29</accession>
<evidence type="ECO:0000313" key="1">
    <source>
        <dbReference type="EMBL" id="SUN67948.1"/>
    </source>
</evidence>
<dbReference type="Proteomes" id="UP000255352">
    <property type="component" value="Unassembled WGS sequence"/>
</dbReference>
<evidence type="ECO:0000313" key="2">
    <source>
        <dbReference type="Proteomes" id="UP000255352"/>
    </source>
</evidence>
<sequence>MVHAKVNDGIFYKQTALMFHQKDKFYFYRYPIPAFSSYLE</sequence>
<organism evidence="1 2">
    <name type="scientific">Streptococcus infantarius</name>
    <dbReference type="NCBI Taxonomy" id="102684"/>
    <lineage>
        <taxon>Bacteria</taxon>
        <taxon>Bacillati</taxon>
        <taxon>Bacillota</taxon>
        <taxon>Bacilli</taxon>
        <taxon>Lactobacillales</taxon>
        <taxon>Streptococcaceae</taxon>
        <taxon>Streptococcus</taxon>
    </lineage>
</organism>